<dbReference type="PANTHER" id="PTHR46986:SF1">
    <property type="entry name" value="ENDORIBONUCLEASE YBEY, CHLOROPLASTIC"/>
    <property type="match status" value="1"/>
</dbReference>
<dbReference type="PROSITE" id="PS01306">
    <property type="entry name" value="UPF0054"/>
    <property type="match status" value="1"/>
</dbReference>
<evidence type="ECO:0000256" key="4">
    <source>
        <dbReference type="ARBA" id="ARBA00022759"/>
    </source>
</evidence>
<keyword evidence="7" id="KW-0698">rRNA processing</keyword>
<dbReference type="GO" id="GO:0004222">
    <property type="term" value="F:metalloendopeptidase activity"/>
    <property type="evidence" value="ECO:0007669"/>
    <property type="project" value="InterPro"/>
</dbReference>
<evidence type="ECO:0000256" key="3">
    <source>
        <dbReference type="ARBA" id="ARBA00022723"/>
    </source>
</evidence>
<dbReference type="EMBL" id="CP018076">
    <property type="protein sequence ID" value="APE45290.1"/>
    <property type="molecule type" value="Genomic_DNA"/>
</dbReference>
<keyword evidence="6 7" id="KW-0862">Zinc</keyword>
<dbReference type="InterPro" id="IPR020549">
    <property type="entry name" value="YbeY_CS"/>
</dbReference>
<dbReference type="PANTHER" id="PTHR46986">
    <property type="entry name" value="ENDORIBONUCLEASE YBEY, CHLOROPLASTIC"/>
    <property type="match status" value="1"/>
</dbReference>
<dbReference type="STRING" id="1917485.BOO69_04585"/>
<evidence type="ECO:0000313" key="8">
    <source>
        <dbReference type="EMBL" id="APE45290.1"/>
    </source>
</evidence>
<name>A0A1J0WLW5_9RHOB</name>
<keyword evidence="2 7" id="KW-0540">Nuclease</keyword>
<organism evidence="8 9">
    <name type="scientific">Sulfitobacter alexandrii</name>
    <dbReference type="NCBI Taxonomy" id="1917485"/>
    <lineage>
        <taxon>Bacteria</taxon>
        <taxon>Pseudomonadati</taxon>
        <taxon>Pseudomonadota</taxon>
        <taxon>Alphaproteobacteria</taxon>
        <taxon>Rhodobacterales</taxon>
        <taxon>Roseobacteraceae</taxon>
        <taxon>Sulfitobacter</taxon>
    </lineage>
</organism>
<proteinExistence type="inferred from homology"/>
<feature type="binding site" evidence="7">
    <location>
        <position position="133"/>
    </location>
    <ligand>
        <name>Zn(2+)</name>
        <dbReference type="ChEBI" id="CHEBI:29105"/>
        <note>catalytic</note>
    </ligand>
</feature>
<keyword evidence="7" id="KW-0690">Ribosome biogenesis</keyword>
<keyword evidence="3 7" id="KW-0479">Metal-binding</keyword>
<comment type="cofactor">
    <cofactor evidence="7">
        <name>Zn(2+)</name>
        <dbReference type="ChEBI" id="CHEBI:29105"/>
    </cofactor>
    <text evidence="7">Binds 1 zinc ion.</text>
</comment>
<evidence type="ECO:0000256" key="7">
    <source>
        <dbReference type="HAMAP-Rule" id="MF_00009"/>
    </source>
</evidence>
<accession>A0A1J0WLW5</accession>
<dbReference type="GO" id="GO:0004521">
    <property type="term" value="F:RNA endonuclease activity"/>
    <property type="evidence" value="ECO:0007669"/>
    <property type="project" value="UniProtKB-UniRule"/>
</dbReference>
<dbReference type="AlphaFoldDB" id="A0A1J0WLW5"/>
<keyword evidence="4 7" id="KW-0255">Endonuclease</keyword>
<dbReference type="InterPro" id="IPR023091">
    <property type="entry name" value="MetalPrtase_cat_dom_sf_prd"/>
</dbReference>
<dbReference type="GO" id="GO:0006364">
    <property type="term" value="P:rRNA processing"/>
    <property type="evidence" value="ECO:0007669"/>
    <property type="project" value="UniProtKB-UniRule"/>
</dbReference>
<evidence type="ECO:0000256" key="6">
    <source>
        <dbReference type="ARBA" id="ARBA00022833"/>
    </source>
</evidence>
<dbReference type="Gene3D" id="3.40.390.30">
    <property type="entry name" value="Metalloproteases ('zincins'), catalytic domain"/>
    <property type="match status" value="1"/>
</dbReference>
<dbReference type="RefSeq" id="WP_071973635.1">
    <property type="nucleotide sequence ID" value="NZ_CP018076.1"/>
</dbReference>
<feature type="binding site" evidence="7">
    <location>
        <position position="129"/>
    </location>
    <ligand>
        <name>Zn(2+)</name>
        <dbReference type="ChEBI" id="CHEBI:29105"/>
        <note>catalytic</note>
    </ligand>
</feature>
<sequence>MDELSVIIEDARWEALDLDSLAAKAIGAALADRGLDPDGCEVTVLACDDDRIAVLNGDFRDKPVPTNVLSWPAEDRAPGTPGDIPRPPRPGIDGLCELGDIAISYDTCDREAQAARRPMSEHVAHLLVHGVLHLLGYDHETDADAALMEGLEVKILGKMGLDDPYRE</sequence>
<gene>
    <name evidence="7" type="primary">ybeY</name>
    <name evidence="8" type="ORF">BOO69_04585</name>
</gene>
<dbReference type="NCBIfam" id="TIGR00043">
    <property type="entry name" value="rRNA maturation RNase YbeY"/>
    <property type="match status" value="1"/>
</dbReference>
<dbReference type="Pfam" id="PF02130">
    <property type="entry name" value="YbeY"/>
    <property type="match status" value="1"/>
</dbReference>
<dbReference type="KEGG" id="suam:BOO69_04585"/>
<keyword evidence="5 7" id="KW-0378">Hydrolase</keyword>
<evidence type="ECO:0000256" key="5">
    <source>
        <dbReference type="ARBA" id="ARBA00022801"/>
    </source>
</evidence>
<protein>
    <recommendedName>
        <fullName evidence="7">Endoribonuclease YbeY</fullName>
        <ecNumber evidence="7">3.1.-.-</ecNumber>
    </recommendedName>
</protein>
<evidence type="ECO:0000256" key="1">
    <source>
        <dbReference type="ARBA" id="ARBA00010875"/>
    </source>
</evidence>
<dbReference type="GO" id="GO:0008270">
    <property type="term" value="F:zinc ion binding"/>
    <property type="evidence" value="ECO:0007669"/>
    <property type="project" value="UniProtKB-UniRule"/>
</dbReference>
<dbReference type="InterPro" id="IPR002036">
    <property type="entry name" value="YbeY"/>
</dbReference>
<feature type="binding site" evidence="7">
    <location>
        <position position="139"/>
    </location>
    <ligand>
        <name>Zn(2+)</name>
        <dbReference type="ChEBI" id="CHEBI:29105"/>
        <note>catalytic</note>
    </ligand>
</feature>
<keyword evidence="9" id="KW-1185">Reference proteome</keyword>
<reference evidence="8 9" key="1">
    <citation type="submission" date="2016-11" db="EMBL/GenBank/DDBJ databases">
        <title>Complete genome sequence of Sulfitobacter sp. AM1-D1, a toxic bacteria associated with marine dinoflagellate Alexandrium minutum in East China Sea.</title>
        <authorList>
            <person name="Yang Q."/>
            <person name="Zhang X."/>
            <person name="Tian X."/>
        </authorList>
    </citation>
    <scope>NUCLEOTIDE SEQUENCE [LARGE SCALE GENOMIC DNA]</scope>
    <source>
        <strain evidence="8 9">AM1-D1</strain>
    </source>
</reference>
<dbReference type="Proteomes" id="UP000181897">
    <property type="component" value="Chromosome"/>
</dbReference>
<dbReference type="OrthoDB" id="9807740at2"/>
<evidence type="ECO:0000313" key="9">
    <source>
        <dbReference type="Proteomes" id="UP000181897"/>
    </source>
</evidence>
<dbReference type="GO" id="GO:0005737">
    <property type="term" value="C:cytoplasm"/>
    <property type="evidence" value="ECO:0007669"/>
    <property type="project" value="UniProtKB-SubCell"/>
</dbReference>
<evidence type="ECO:0000256" key="2">
    <source>
        <dbReference type="ARBA" id="ARBA00022722"/>
    </source>
</evidence>
<comment type="subcellular location">
    <subcellularLocation>
        <location evidence="7">Cytoplasm</location>
    </subcellularLocation>
</comment>
<comment type="function">
    <text evidence="7">Single strand-specific metallo-endoribonuclease involved in late-stage 70S ribosome quality control and in maturation of the 3' terminus of the 16S rRNA.</text>
</comment>
<dbReference type="EC" id="3.1.-.-" evidence="7"/>
<dbReference type="HAMAP" id="MF_00009">
    <property type="entry name" value="Endoribonucl_YbeY"/>
    <property type="match status" value="1"/>
</dbReference>
<keyword evidence="7" id="KW-0963">Cytoplasm</keyword>
<dbReference type="SUPFAM" id="SSF55486">
    <property type="entry name" value="Metalloproteases ('zincins'), catalytic domain"/>
    <property type="match status" value="1"/>
</dbReference>
<comment type="similarity">
    <text evidence="1 7">Belongs to the endoribonuclease YbeY family.</text>
</comment>